<keyword evidence="2" id="KW-1185">Reference proteome</keyword>
<protein>
    <submittedName>
        <fullName evidence="1">Uncharacterized protein</fullName>
    </submittedName>
</protein>
<proteinExistence type="predicted"/>
<reference evidence="1 2" key="1">
    <citation type="journal article" date="2021" name="Int. J. Syst. Evol. Microbiol.">
        <title>Reticulibacter mediterranei gen. nov., sp. nov., within the new family Reticulibacteraceae fam. nov., and Ktedonospora formicarum gen. nov., sp. nov., Ktedonobacter robiniae sp. nov., Dictyobacter formicarum sp. nov. and Dictyobacter arantiisoli sp. nov., belonging to the class Ktedonobacteria.</title>
        <authorList>
            <person name="Yabe S."/>
            <person name="Zheng Y."/>
            <person name="Wang C.M."/>
            <person name="Sakai Y."/>
            <person name="Abe K."/>
            <person name="Yokota A."/>
            <person name="Donadio S."/>
            <person name="Cavaletti L."/>
            <person name="Monciardini P."/>
        </authorList>
    </citation>
    <scope>NUCLEOTIDE SEQUENCE [LARGE SCALE GENOMIC DNA]</scope>
    <source>
        <strain evidence="1 2">SOSP1-9</strain>
    </source>
</reference>
<dbReference type="EMBL" id="BNJJ01000003">
    <property type="protein sequence ID" value="GHO83483.1"/>
    <property type="molecule type" value="Genomic_DNA"/>
</dbReference>
<evidence type="ECO:0000313" key="1">
    <source>
        <dbReference type="EMBL" id="GHO83483.1"/>
    </source>
</evidence>
<comment type="caution">
    <text evidence="1">The sequence shown here is derived from an EMBL/GenBank/DDBJ whole genome shotgun (WGS) entry which is preliminary data.</text>
</comment>
<evidence type="ECO:0000313" key="2">
    <source>
        <dbReference type="Proteomes" id="UP000635565"/>
    </source>
</evidence>
<dbReference type="Proteomes" id="UP000635565">
    <property type="component" value="Unassembled WGS sequence"/>
</dbReference>
<sequence>MHVLSDGGHILMLQQFLQGENVAAEHQKKAHRECMTEDVRANSFIMRQIASCQCA</sequence>
<gene>
    <name evidence="1" type="ORF">KSZ_14890</name>
</gene>
<organism evidence="1 2">
    <name type="scientific">Dictyobacter formicarum</name>
    <dbReference type="NCBI Taxonomy" id="2778368"/>
    <lineage>
        <taxon>Bacteria</taxon>
        <taxon>Bacillati</taxon>
        <taxon>Chloroflexota</taxon>
        <taxon>Ktedonobacteria</taxon>
        <taxon>Ktedonobacterales</taxon>
        <taxon>Dictyobacteraceae</taxon>
        <taxon>Dictyobacter</taxon>
    </lineage>
</organism>
<accession>A0ABQ3VCV1</accession>
<name>A0ABQ3VCV1_9CHLR</name>